<sequence length="384" mass="41984">MELHPGGNLDLRGTTVDAATWDAVRAAATGPDGVVRLGRCRLDDARLDCADFHGVVFEGDVSFDRAEFRRGTAFRDAVFTGNAGFHEAVFHRGVSFDHAVFLRHAGFTGTRFNGDALFTCVRWHTDVAFTGAWFVGAADLDRASCARDVQAQETRFSSPISWRHGSVERHLLLDRAAFRDCAWLGPLTVGGRISLNSARASRTLRLTATAPQVSIRNAMLHATTLRTPADLSHTTATELHLQGDGPLTLTGTVADAARLTGVDLGACLFESAELAELALRDCRFPGRLAEEPAAWTADLYRRLAEATDDPEQAREFRYRAVEIYRKSHPSPWWRFLLAVCRVTSGYGHDPVRMHVTLAVLLVACLLMAGLGIEEGTGLVHLAHP</sequence>
<proteinExistence type="predicted"/>
<dbReference type="InterPro" id="IPR001646">
    <property type="entry name" value="5peptide_repeat"/>
</dbReference>
<dbReference type="Pfam" id="PF13576">
    <property type="entry name" value="Pentapeptide_3"/>
    <property type="match status" value="1"/>
</dbReference>
<evidence type="ECO:0000313" key="2">
    <source>
        <dbReference type="Proteomes" id="UP000272400"/>
    </source>
</evidence>
<accession>A0A3N1DD52</accession>
<name>A0A3N1DD52_9ACTN</name>
<organism evidence="1 2">
    <name type="scientific">Actinocorallia herbida</name>
    <dbReference type="NCBI Taxonomy" id="58109"/>
    <lineage>
        <taxon>Bacteria</taxon>
        <taxon>Bacillati</taxon>
        <taxon>Actinomycetota</taxon>
        <taxon>Actinomycetes</taxon>
        <taxon>Streptosporangiales</taxon>
        <taxon>Thermomonosporaceae</taxon>
        <taxon>Actinocorallia</taxon>
    </lineage>
</organism>
<keyword evidence="2" id="KW-1185">Reference proteome</keyword>
<dbReference type="Proteomes" id="UP000272400">
    <property type="component" value="Unassembled WGS sequence"/>
</dbReference>
<dbReference type="EMBL" id="RJKE01000001">
    <property type="protein sequence ID" value="ROO91078.1"/>
    <property type="molecule type" value="Genomic_DNA"/>
</dbReference>
<reference evidence="1 2" key="1">
    <citation type="submission" date="2018-11" db="EMBL/GenBank/DDBJ databases">
        <title>Sequencing the genomes of 1000 actinobacteria strains.</title>
        <authorList>
            <person name="Klenk H.-P."/>
        </authorList>
    </citation>
    <scope>NUCLEOTIDE SEQUENCE [LARGE SCALE GENOMIC DNA]</scope>
    <source>
        <strain evidence="1 2">DSM 44254</strain>
    </source>
</reference>
<dbReference type="AlphaFoldDB" id="A0A3N1DD52"/>
<evidence type="ECO:0000313" key="1">
    <source>
        <dbReference type="EMBL" id="ROO91078.1"/>
    </source>
</evidence>
<protein>
    <submittedName>
        <fullName evidence="1">Uncharacterized protein YjbI with pentapeptide repeats</fullName>
    </submittedName>
</protein>
<comment type="caution">
    <text evidence="1">The sequence shown here is derived from an EMBL/GenBank/DDBJ whole genome shotgun (WGS) entry which is preliminary data.</text>
</comment>
<gene>
    <name evidence="1" type="ORF">EDD29_8825</name>
</gene>
<dbReference type="Gene3D" id="2.160.20.80">
    <property type="entry name" value="E3 ubiquitin-protein ligase SopA"/>
    <property type="match status" value="1"/>
</dbReference>
<dbReference type="RefSeq" id="WP_170201810.1">
    <property type="nucleotide sequence ID" value="NZ_RJKE01000001.1"/>
</dbReference>